<dbReference type="AlphaFoldDB" id="A0A2B7X6F1"/>
<evidence type="ECO:0000256" key="3">
    <source>
        <dbReference type="SAM" id="MobiDB-lite"/>
    </source>
</evidence>
<feature type="region of interest" description="Disordered" evidence="3">
    <location>
        <begin position="226"/>
        <end position="248"/>
    </location>
</feature>
<dbReference type="OrthoDB" id="19419at2759"/>
<dbReference type="InterPro" id="IPR037231">
    <property type="entry name" value="NAP-like_sf"/>
</dbReference>
<feature type="region of interest" description="Disordered" evidence="3">
    <location>
        <begin position="270"/>
        <end position="314"/>
    </location>
</feature>
<feature type="compositionally biased region" description="Basic and acidic residues" evidence="3">
    <location>
        <begin position="272"/>
        <end position="287"/>
    </location>
</feature>
<proteinExistence type="inferred from homology"/>
<dbReference type="STRING" id="1447883.A0A2B7X6F1"/>
<accession>A0A2B7X6F1</accession>
<evidence type="ECO:0000313" key="4">
    <source>
        <dbReference type="EMBL" id="PGH04322.1"/>
    </source>
</evidence>
<evidence type="ECO:0000256" key="2">
    <source>
        <dbReference type="RuleBase" id="RU003876"/>
    </source>
</evidence>
<evidence type="ECO:0000256" key="1">
    <source>
        <dbReference type="ARBA" id="ARBA00009947"/>
    </source>
</evidence>
<reference evidence="4 5" key="1">
    <citation type="submission" date="2017-10" db="EMBL/GenBank/DDBJ databases">
        <title>Comparative genomics in systemic dimorphic fungi from Ajellomycetaceae.</title>
        <authorList>
            <person name="Munoz J.F."/>
            <person name="Mcewen J.G."/>
            <person name="Clay O.K."/>
            <person name="Cuomo C.A."/>
        </authorList>
    </citation>
    <scope>NUCLEOTIDE SEQUENCE [LARGE SCALE GENOMIC DNA]</scope>
    <source>
        <strain evidence="4 5">UAMH7299</strain>
    </source>
</reference>
<gene>
    <name evidence="4" type="ORF">AJ80_08545</name>
</gene>
<feature type="compositionally biased region" description="Acidic residues" evidence="3">
    <location>
        <begin position="288"/>
        <end position="314"/>
    </location>
</feature>
<dbReference type="PANTHER" id="PTHR11875">
    <property type="entry name" value="TESTIS-SPECIFIC Y-ENCODED PROTEIN"/>
    <property type="match status" value="1"/>
</dbReference>
<sequence length="374" mass="42697">MPDEQVPLLERAEMPEPEPLIPKEAARDISLLEHEFIKAEVDLLRHAIPVMRPLYTRRNELIASKLQNVDFWPRVLANGPAEVDNYILPSDAEILGRCLRNITIDRFEVNEQGEGEPRTIRFNFEFDTSEENVWFENEKIVKELSWRKIVSKSVSGKRRVWEGLVSDPVRIKWKAGMDPTKGLLDAACDLADAEKAALKKSGKAKLTGQERIALPEFEKLVSKVAEMEAERENEDRDDDENEDGTSPAGLSFFAWFGYRGRDITAEESLAATKDDNEHWEKYAKGEVPDEESDDEEEDDEDDDALEDAEIFPDGEELTIAFGEDVWPNALKYYVQSYEIASDFGDDFDLADLEDLEGDSEEEDESSRPRKKVKT</sequence>
<dbReference type="EMBL" id="PDNA01000201">
    <property type="protein sequence ID" value="PGH04322.1"/>
    <property type="molecule type" value="Genomic_DNA"/>
</dbReference>
<dbReference type="InterPro" id="IPR002164">
    <property type="entry name" value="NAP_family"/>
</dbReference>
<dbReference type="Proteomes" id="UP000224634">
    <property type="component" value="Unassembled WGS sequence"/>
</dbReference>
<comment type="caution">
    <text evidence="4">The sequence shown here is derived from an EMBL/GenBank/DDBJ whole genome shotgun (WGS) entry which is preliminary data.</text>
</comment>
<dbReference type="Gene3D" id="3.30.1120.90">
    <property type="entry name" value="Nucleosome assembly protein"/>
    <property type="match status" value="1"/>
</dbReference>
<dbReference type="GO" id="GO:0005634">
    <property type="term" value="C:nucleus"/>
    <property type="evidence" value="ECO:0007669"/>
    <property type="project" value="InterPro"/>
</dbReference>
<name>A0A2B7X6F1_POLH7</name>
<dbReference type="Pfam" id="PF00956">
    <property type="entry name" value="NAP"/>
    <property type="match status" value="1"/>
</dbReference>
<feature type="compositionally biased region" description="Acidic residues" evidence="3">
    <location>
        <begin position="350"/>
        <end position="364"/>
    </location>
</feature>
<comment type="similarity">
    <text evidence="1 2">Belongs to the nucleosome assembly protein (NAP) family.</text>
</comment>
<protein>
    <recommendedName>
        <fullName evidence="6">BSD domain-containing protein</fullName>
    </recommendedName>
</protein>
<dbReference type="GO" id="GO:0006334">
    <property type="term" value="P:nucleosome assembly"/>
    <property type="evidence" value="ECO:0007669"/>
    <property type="project" value="InterPro"/>
</dbReference>
<evidence type="ECO:0008006" key="6">
    <source>
        <dbReference type="Google" id="ProtNLM"/>
    </source>
</evidence>
<evidence type="ECO:0000313" key="5">
    <source>
        <dbReference type="Proteomes" id="UP000224634"/>
    </source>
</evidence>
<feature type="region of interest" description="Disordered" evidence="3">
    <location>
        <begin position="350"/>
        <end position="374"/>
    </location>
</feature>
<organism evidence="4 5">
    <name type="scientific">Polytolypa hystricis (strain UAMH7299)</name>
    <dbReference type="NCBI Taxonomy" id="1447883"/>
    <lineage>
        <taxon>Eukaryota</taxon>
        <taxon>Fungi</taxon>
        <taxon>Dikarya</taxon>
        <taxon>Ascomycota</taxon>
        <taxon>Pezizomycotina</taxon>
        <taxon>Eurotiomycetes</taxon>
        <taxon>Eurotiomycetidae</taxon>
        <taxon>Onygenales</taxon>
        <taxon>Onygenales incertae sedis</taxon>
        <taxon>Polytolypa</taxon>
    </lineage>
</organism>
<dbReference type="SUPFAM" id="SSF143113">
    <property type="entry name" value="NAP-like"/>
    <property type="match status" value="1"/>
</dbReference>
<keyword evidence="5" id="KW-1185">Reference proteome</keyword>